<sequence length="65" mass="7225">MLMRSATCLSSIQVELNVVALGRYQNVRGMVFSLSVENIFHSLCRIVRAGRGDERSSVDRSHNSA</sequence>
<keyword evidence="2" id="KW-1185">Reference proteome</keyword>
<protein>
    <submittedName>
        <fullName evidence="1">Uncharacterized protein</fullName>
    </submittedName>
</protein>
<accession>A0A1N7RQ75</accession>
<reference evidence="1" key="1">
    <citation type="submission" date="2016-12" db="EMBL/GenBank/DDBJ databases">
        <authorList>
            <person name="Moulin L."/>
        </authorList>
    </citation>
    <scope>NUCLEOTIDE SEQUENCE [LARGE SCALE GENOMIC DNA]</scope>
    <source>
        <strain evidence="1">STM 7183</strain>
    </source>
</reference>
<dbReference type="EMBL" id="CYGY02000011">
    <property type="protein sequence ID" value="SIT37257.1"/>
    <property type="molecule type" value="Genomic_DNA"/>
</dbReference>
<proteinExistence type="predicted"/>
<gene>
    <name evidence="1" type="ORF">BN2476_110202</name>
</gene>
<evidence type="ECO:0000313" key="1">
    <source>
        <dbReference type="EMBL" id="SIT37257.1"/>
    </source>
</evidence>
<comment type="caution">
    <text evidence="1">The sequence shown here is derived from an EMBL/GenBank/DDBJ whole genome shotgun (WGS) entry which is preliminary data.</text>
</comment>
<evidence type="ECO:0000313" key="2">
    <source>
        <dbReference type="Proteomes" id="UP000195569"/>
    </source>
</evidence>
<dbReference type="Proteomes" id="UP000195569">
    <property type="component" value="Unassembled WGS sequence"/>
</dbReference>
<organism evidence="1 2">
    <name type="scientific">Paraburkholderia piptadeniae</name>
    <dbReference type="NCBI Taxonomy" id="1701573"/>
    <lineage>
        <taxon>Bacteria</taxon>
        <taxon>Pseudomonadati</taxon>
        <taxon>Pseudomonadota</taxon>
        <taxon>Betaproteobacteria</taxon>
        <taxon>Burkholderiales</taxon>
        <taxon>Burkholderiaceae</taxon>
        <taxon>Paraburkholderia</taxon>
    </lineage>
</organism>
<dbReference type="AlphaFoldDB" id="A0A1N7RQ75"/>
<name>A0A1N7RQ75_9BURK</name>